<dbReference type="PANTHER" id="PTHR33336:SF3">
    <property type="entry name" value="ABM DOMAIN-CONTAINING PROTEIN"/>
    <property type="match status" value="1"/>
</dbReference>
<gene>
    <name evidence="2" type="ORF">MGWOODY_Clf1731</name>
</gene>
<name>A0A160VCA3_9ZZZZ</name>
<protein>
    <recommendedName>
        <fullName evidence="1">ABM domain-containing protein</fullName>
    </recommendedName>
</protein>
<sequence>MFALFVTAKIKAGHRAEFIEATMGDAVGSNNDEPGCLQFDVHADPNDENTVYLYEVYENRDAWETAHRAAPHYTKWRETVSPWFDGDPTRVELNPIFTKDKGQI</sequence>
<dbReference type="GO" id="GO:0016491">
    <property type="term" value="F:oxidoreductase activity"/>
    <property type="evidence" value="ECO:0007669"/>
    <property type="project" value="TreeGrafter"/>
</dbReference>
<dbReference type="PROSITE" id="PS51725">
    <property type="entry name" value="ABM"/>
    <property type="match status" value="1"/>
</dbReference>
<dbReference type="InterPro" id="IPR050744">
    <property type="entry name" value="AI-2_Isomerase_LsrG"/>
</dbReference>
<proteinExistence type="predicted"/>
<dbReference type="Pfam" id="PF03992">
    <property type="entry name" value="ABM"/>
    <property type="match status" value="1"/>
</dbReference>
<dbReference type="PANTHER" id="PTHR33336">
    <property type="entry name" value="QUINOL MONOOXYGENASE YGIN-RELATED"/>
    <property type="match status" value="1"/>
</dbReference>
<dbReference type="GO" id="GO:0005829">
    <property type="term" value="C:cytosol"/>
    <property type="evidence" value="ECO:0007669"/>
    <property type="project" value="TreeGrafter"/>
</dbReference>
<organism evidence="2">
    <name type="scientific">hydrothermal vent metagenome</name>
    <dbReference type="NCBI Taxonomy" id="652676"/>
    <lineage>
        <taxon>unclassified sequences</taxon>
        <taxon>metagenomes</taxon>
        <taxon>ecological metagenomes</taxon>
    </lineage>
</organism>
<evidence type="ECO:0000313" key="2">
    <source>
        <dbReference type="EMBL" id="CUV02230.1"/>
    </source>
</evidence>
<evidence type="ECO:0000259" key="1">
    <source>
        <dbReference type="PROSITE" id="PS51725"/>
    </source>
</evidence>
<reference evidence="2" key="1">
    <citation type="submission" date="2015-10" db="EMBL/GenBank/DDBJ databases">
        <authorList>
            <person name="Gilbert D.G."/>
        </authorList>
    </citation>
    <scope>NUCLEOTIDE SEQUENCE</scope>
</reference>
<dbReference type="SUPFAM" id="SSF54909">
    <property type="entry name" value="Dimeric alpha+beta barrel"/>
    <property type="match status" value="1"/>
</dbReference>
<dbReference type="Gene3D" id="3.30.70.100">
    <property type="match status" value="1"/>
</dbReference>
<dbReference type="InterPro" id="IPR007138">
    <property type="entry name" value="ABM_dom"/>
</dbReference>
<feature type="domain" description="ABM" evidence="1">
    <location>
        <begin position="2"/>
        <end position="93"/>
    </location>
</feature>
<dbReference type="InterPro" id="IPR011008">
    <property type="entry name" value="Dimeric_a/b-barrel"/>
</dbReference>
<dbReference type="EMBL" id="FAXA01000207">
    <property type="protein sequence ID" value="CUV02230.1"/>
    <property type="molecule type" value="Genomic_DNA"/>
</dbReference>
<accession>A0A160VCA3</accession>
<dbReference type="AlphaFoldDB" id="A0A160VCA3"/>